<evidence type="ECO:0000313" key="2">
    <source>
        <dbReference type="EMBL" id="KAK0657793.1"/>
    </source>
</evidence>
<feature type="compositionally biased region" description="Basic residues" evidence="1">
    <location>
        <begin position="1"/>
        <end position="10"/>
    </location>
</feature>
<dbReference type="Pfam" id="PF07173">
    <property type="entry name" value="GRDP-like"/>
    <property type="match status" value="1"/>
</dbReference>
<dbReference type="AlphaFoldDB" id="A0AA39YSG2"/>
<dbReference type="Proteomes" id="UP001174936">
    <property type="component" value="Unassembled WGS sequence"/>
</dbReference>
<feature type="compositionally biased region" description="Polar residues" evidence="1">
    <location>
        <begin position="12"/>
        <end position="27"/>
    </location>
</feature>
<evidence type="ECO:0000256" key="1">
    <source>
        <dbReference type="SAM" id="MobiDB-lite"/>
    </source>
</evidence>
<gene>
    <name evidence="2" type="ORF">B0T16DRAFT_402554</name>
</gene>
<organism evidence="2 3">
    <name type="scientific">Cercophora newfieldiana</name>
    <dbReference type="NCBI Taxonomy" id="92897"/>
    <lineage>
        <taxon>Eukaryota</taxon>
        <taxon>Fungi</taxon>
        <taxon>Dikarya</taxon>
        <taxon>Ascomycota</taxon>
        <taxon>Pezizomycotina</taxon>
        <taxon>Sordariomycetes</taxon>
        <taxon>Sordariomycetidae</taxon>
        <taxon>Sordariales</taxon>
        <taxon>Lasiosphaeriaceae</taxon>
        <taxon>Cercophora</taxon>
    </lineage>
</organism>
<keyword evidence="3" id="KW-1185">Reference proteome</keyword>
<reference evidence="2" key="1">
    <citation type="submission" date="2023-06" db="EMBL/GenBank/DDBJ databases">
        <title>Genome-scale phylogeny and comparative genomics of the fungal order Sordariales.</title>
        <authorList>
            <consortium name="Lawrence Berkeley National Laboratory"/>
            <person name="Hensen N."/>
            <person name="Bonometti L."/>
            <person name="Westerberg I."/>
            <person name="Brannstrom I.O."/>
            <person name="Guillou S."/>
            <person name="Cros-Aarteil S."/>
            <person name="Calhoun S."/>
            <person name="Haridas S."/>
            <person name="Kuo A."/>
            <person name="Mondo S."/>
            <person name="Pangilinan J."/>
            <person name="Riley R."/>
            <person name="Labutti K."/>
            <person name="Andreopoulos B."/>
            <person name="Lipzen A."/>
            <person name="Chen C."/>
            <person name="Yanf M."/>
            <person name="Daum C."/>
            <person name="Ng V."/>
            <person name="Clum A."/>
            <person name="Steindorff A."/>
            <person name="Ohm R."/>
            <person name="Martin F."/>
            <person name="Silar P."/>
            <person name="Natvig D."/>
            <person name="Lalanne C."/>
            <person name="Gautier V."/>
            <person name="Ament-Velasquez S.L."/>
            <person name="Kruys A."/>
            <person name="Hutchinson M.I."/>
            <person name="Powell A.J."/>
            <person name="Barry K."/>
            <person name="Miller A.N."/>
            <person name="Grigoriev I.V."/>
            <person name="Debuchy R."/>
            <person name="Gladieux P."/>
            <person name="Thoren M.H."/>
            <person name="Johannesson H."/>
        </authorList>
    </citation>
    <scope>NUCLEOTIDE SEQUENCE</scope>
    <source>
        <strain evidence="2">SMH2532-1</strain>
    </source>
</reference>
<proteinExistence type="predicted"/>
<feature type="region of interest" description="Disordered" evidence="1">
    <location>
        <begin position="1"/>
        <end position="48"/>
    </location>
</feature>
<accession>A0AA39YSG2</accession>
<protein>
    <recommendedName>
        <fullName evidence="4">Alpha-ketoglutarate-dependent sulfonate dioxygenase</fullName>
    </recommendedName>
</protein>
<dbReference type="PANTHER" id="PTHR34365:SF7">
    <property type="entry name" value="GLYCINE-RICH DOMAIN-CONTAINING PROTEIN 1"/>
    <property type="match status" value="1"/>
</dbReference>
<feature type="region of interest" description="Disordered" evidence="1">
    <location>
        <begin position="349"/>
        <end position="368"/>
    </location>
</feature>
<dbReference type="EMBL" id="JAULSV010000001">
    <property type="protein sequence ID" value="KAK0657793.1"/>
    <property type="molecule type" value="Genomic_DNA"/>
</dbReference>
<sequence length="761" mass="85113">MSKTTSRLRKSGQFSLTTEDPNPSGSSVAPPPAYTPQLDATEGPDNEPVNITAAFEKLSLANPTPSYFPTADACLAHLKLLFALQSLKEDVGYTDGLWGLWDSRAGPINHSERSVEERAKDPQLRVLSQIREKRWALFVARAVDRYEAWWRSFPGQPLSEGDMLATASDKYINFTNDGNPPLIPWSEEMLPPLDVLMVWHTHMLNPRSFLEDTMLAGFRALWHTGMPWDLIHKAIDTDFAYNVSDDGKALWCAKTGLSWENVDDPLIKPMKCPRCSIPIQVPWTTCGIPEDVTSDGVPDLTGNGYGDGNLQYRCPKCFIVICKELLSVAKFVADTWALLAPVSRPMPGTILSPTTGKPETAPTDDVSRARVPRTFPNRLLKSGWNQIRTKVIETITSGRIAQPTMHNIKSDIEGIFRERDSIRYIDSVLTVPTSGKYRLNPVARICIRKMMSRYWENFSPFALDLSGAVMRQGVFVEKMYRLDWLHSPSARDTMDRLRTKYNRFIEIMAANPNKVAVPTLDVDLAWHTHQLSPSAYYQFVVSRTARFIDHDDKIDENALDRHFEWTSKEYQDRYGEVYSECTCWYCESIRSTLINPMGKILGISNQEKVSESFHASGAAKLCPPSNSAHISSHNSVKAHHDPMAPTSLSRMVQRQMAELQRKRLDAAYAKAQKRAAKKGRTIPPRKDYYDHWGYPFAVYGAFAYAMWWTPGMYYGAYPGYIAACGGGSTGACANGTCGGGVAAGACGTPGVSTYPVCWVYA</sequence>
<dbReference type="PANTHER" id="PTHR34365">
    <property type="entry name" value="ENOLASE (DUF1399)"/>
    <property type="match status" value="1"/>
</dbReference>
<name>A0AA39YSG2_9PEZI</name>
<evidence type="ECO:0008006" key="4">
    <source>
        <dbReference type="Google" id="ProtNLM"/>
    </source>
</evidence>
<dbReference type="InterPro" id="IPR009836">
    <property type="entry name" value="GRDP-like"/>
</dbReference>
<comment type="caution">
    <text evidence="2">The sequence shown here is derived from an EMBL/GenBank/DDBJ whole genome shotgun (WGS) entry which is preliminary data.</text>
</comment>
<evidence type="ECO:0000313" key="3">
    <source>
        <dbReference type="Proteomes" id="UP001174936"/>
    </source>
</evidence>